<sequence length="165" mass="17561">MCTVEELPGDAGVLVPHSNAGYWVAGRGPTVFVDAALPPPGAVRTPLAPPGLRTFLAGLADDDGLLPPWTRWWDDVDALFPDAPARRAVEAEQPRLPLTWFDQEVDVPPAWAEVPSAYLAFGDTYAEETALARSLSWPVVVIDGAHLHMLHDPAGVAAAIVSLAP</sequence>
<gene>
    <name evidence="1" type="ORF">D9V37_10690</name>
</gene>
<name>A0A3L8P242_9ACTN</name>
<dbReference type="AlphaFoldDB" id="A0A3L8P242"/>
<proteinExistence type="predicted"/>
<evidence type="ECO:0000313" key="1">
    <source>
        <dbReference type="EMBL" id="RLV49037.1"/>
    </source>
</evidence>
<evidence type="ECO:0008006" key="3">
    <source>
        <dbReference type="Google" id="ProtNLM"/>
    </source>
</evidence>
<keyword evidence="2" id="KW-1185">Reference proteome</keyword>
<dbReference type="EMBL" id="RDBE01000007">
    <property type="protein sequence ID" value="RLV49037.1"/>
    <property type="molecule type" value="Genomic_DNA"/>
</dbReference>
<dbReference type="Proteomes" id="UP000281708">
    <property type="component" value="Unassembled WGS sequence"/>
</dbReference>
<protein>
    <recommendedName>
        <fullName evidence="3">Alpha/beta hydrolase</fullName>
    </recommendedName>
</protein>
<evidence type="ECO:0000313" key="2">
    <source>
        <dbReference type="Proteomes" id="UP000281708"/>
    </source>
</evidence>
<comment type="caution">
    <text evidence="1">The sequence shown here is derived from an EMBL/GenBank/DDBJ whole genome shotgun (WGS) entry which is preliminary data.</text>
</comment>
<reference evidence="1 2" key="1">
    <citation type="submission" date="2018-10" db="EMBL/GenBank/DDBJ databases">
        <title>Marmoricola sp. 4Q3S-7 whole genome shotgun sequence.</title>
        <authorList>
            <person name="Li F."/>
        </authorList>
    </citation>
    <scope>NUCLEOTIDE SEQUENCE [LARGE SCALE GENOMIC DNA]</scope>
    <source>
        <strain evidence="1 2">4Q3S-7</strain>
    </source>
</reference>
<accession>A0A3L8P242</accession>
<organism evidence="1 2">
    <name type="scientific">Nocardioides mangrovicus</name>
    <dbReference type="NCBI Taxonomy" id="2478913"/>
    <lineage>
        <taxon>Bacteria</taxon>
        <taxon>Bacillati</taxon>
        <taxon>Actinomycetota</taxon>
        <taxon>Actinomycetes</taxon>
        <taxon>Propionibacteriales</taxon>
        <taxon>Nocardioidaceae</taxon>
        <taxon>Nocardioides</taxon>
    </lineage>
</organism>